<keyword evidence="3" id="KW-1185">Reference proteome</keyword>
<evidence type="ECO:0000256" key="1">
    <source>
        <dbReference type="SAM" id="Phobius"/>
    </source>
</evidence>
<keyword evidence="1" id="KW-0472">Membrane</keyword>
<accession>A0A068RNX6</accession>
<name>A0A068RNX6_9FUNG</name>
<dbReference type="Proteomes" id="UP000027586">
    <property type="component" value="Unassembled WGS sequence"/>
</dbReference>
<dbReference type="OrthoDB" id="2244979at2759"/>
<dbReference type="VEuPathDB" id="FungiDB:LCOR_03024.1"/>
<gene>
    <name evidence="2" type="ORF">LCOR_03024.1</name>
</gene>
<dbReference type="AlphaFoldDB" id="A0A068RNX6"/>
<dbReference type="EMBL" id="CBTN010000009">
    <property type="protein sequence ID" value="CDH51415.1"/>
    <property type="molecule type" value="Genomic_DNA"/>
</dbReference>
<proteinExistence type="predicted"/>
<keyword evidence="1" id="KW-0812">Transmembrane</keyword>
<comment type="caution">
    <text evidence="2">The sequence shown here is derived from an EMBL/GenBank/DDBJ whole genome shotgun (WGS) entry which is preliminary data.</text>
</comment>
<sequence>MHRQVSAICSLLPVFIVVFVIIYTYSLISPLYPSLPHISRSHYATAGITQKYIEGNEKEVRKLIAEYLTTNRVEKWQTLDLVDKIAHTYKVQHAAMSQSLISRAYTAELDNYRTNHGAELSRSARKLSEVFGKLTQLEREVAVSALHSTASSMPVKSMRIADHSIDALRRIAPAAHTRYLSLGAREKVICYFAYNSIIALPENTKHYTNCDDQEFSAFKNETIMDRMATESNVMFAQLQLDDVNRYLDSLKLIPLASSSYDSQIYRIYSRRLEEHAFKQREVNNWRNMTEADTIAQFYAPIFSIIFEKTPYNIDLANPRITRAKRRLRCVSPMIAGQY</sequence>
<organism evidence="2 3">
    <name type="scientific">Lichtheimia corymbifera JMRC:FSU:9682</name>
    <dbReference type="NCBI Taxonomy" id="1263082"/>
    <lineage>
        <taxon>Eukaryota</taxon>
        <taxon>Fungi</taxon>
        <taxon>Fungi incertae sedis</taxon>
        <taxon>Mucoromycota</taxon>
        <taxon>Mucoromycotina</taxon>
        <taxon>Mucoromycetes</taxon>
        <taxon>Mucorales</taxon>
        <taxon>Lichtheimiaceae</taxon>
        <taxon>Lichtheimia</taxon>
    </lineage>
</organism>
<feature type="transmembrane region" description="Helical" evidence="1">
    <location>
        <begin position="7"/>
        <end position="28"/>
    </location>
</feature>
<reference evidence="2" key="1">
    <citation type="submission" date="2013-08" db="EMBL/GenBank/DDBJ databases">
        <title>Gene expansion shapes genome architecture in the human pathogen Lichtheimia corymbifera: an evolutionary genomics analysis in the ancient terrestrial Mucorales (Mucoromycotina).</title>
        <authorList>
            <person name="Schwartze V.U."/>
            <person name="Winter S."/>
            <person name="Shelest E."/>
            <person name="Marcet-Houben M."/>
            <person name="Horn F."/>
            <person name="Wehner S."/>
            <person name="Hoffmann K."/>
            <person name="Riege K."/>
            <person name="Sammeth M."/>
            <person name="Nowrousian M."/>
            <person name="Valiante V."/>
            <person name="Linde J."/>
            <person name="Jacobsen I.D."/>
            <person name="Marz M."/>
            <person name="Brakhage A.A."/>
            <person name="Gabaldon T."/>
            <person name="Bocker S."/>
            <person name="Voigt K."/>
        </authorList>
    </citation>
    <scope>NUCLEOTIDE SEQUENCE [LARGE SCALE GENOMIC DNA]</scope>
    <source>
        <strain evidence="2">FSU 9682</strain>
    </source>
</reference>
<keyword evidence="1" id="KW-1133">Transmembrane helix</keyword>
<protein>
    <submittedName>
        <fullName evidence="2">Uncharacterized protein</fullName>
    </submittedName>
</protein>
<evidence type="ECO:0000313" key="3">
    <source>
        <dbReference type="Proteomes" id="UP000027586"/>
    </source>
</evidence>
<evidence type="ECO:0000313" key="2">
    <source>
        <dbReference type="EMBL" id="CDH51415.1"/>
    </source>
</evidence>